<accession>A0A0E9NAJ6</accession>
<proteinExistence type="predicted"/>
<protein>
    <submittedName>
        <fullName evidence="1">Uncharacterized protein</fullName>
    </submittedName>
</protein>
<reference evidence="1 2" key="2">
    <citation type="journal article" date="2014" name="J. Gen. Appl. Microbiol.">
        <title>The early diverging ascomycetous budding yeast Saitoella complicata has three histone deacetylases belonging to the Clr6, Hos2, and Rpd3 lineages.</title>
        <authorList>
            <person name="Nishida H."/>
            <person name="Matsumoto T."/>
            <person name="Kondo S."/>
            <person name="Hamamoto M."/>
            <person name="Yoshikawa H."/>
        </authorList>
    </citation>
    <scope>NUCLEOTIDE SEQUENCE [LARGE SCALE GENOMIC DNA]</scope>
    <source>
        <strain evidence="1 2">NRRL Y-17804</strain>
    </source>
</reference>
<organism evidence="1 2">
    <name type="scientific">Saitoella complicata (strain BCRC 22490 / CBS 7301 / JCM 7358 / NBRC 10748 / NRRL Y-17804)</name>
    <dbReference type="NCBI Taxonomy" id="698492"/>
    <lineage>
        <taxon>Eukaryota</taxon>
        <taxon>Fungi</taxon>
        <taxon>Dikarya</taxon>
        <taxon>Ascomycota</taxon>
        <taxon>Taphrinomycotina</taxon>
        <taxon>Taphrinomycotina incertae sedis</taxon>
        <taxon>Saitoella</taxon>
    </lineage>
</organism>
<dbReference type="AlphaFoldDB" id="A0A0E9NAJ6"/>
<comment type="caution">
    <text evidence="1">The sequence shown here is derived from an EMBL/GenBank/DDBJ whole genome shotgun (WGS) entry which is preliminary data.</text>
</comment>
<evidence type="ECO:0000313" key="2">
    <source>
        <dbReference type="Proteomes" id="UP000033140"/>
    </source>
</evidence>
<name>A0A0E9NAJ6_SAICN</name>
<reference evidence="1 2" key="3">
    <citation type="journal article" date="2015" name="Genome Announc.">
        <title>Draft Genome Sequence of the Archiascomycetous Yeast Saitoella complicata.</title>
        <authorList>
            <person name="Yamauchi K."/>
            <person name="Kondo S."/>
            <person name="Hamamoto M."/>
            <person name="Takahashi Y."/>
            <person name="Ogura Y."/>
            <person name="Hayashi T."/>
            <person name="Nishida H."/>
        </authorList>
    </citation>
    <scope>NUCLEOTIDE SEQUENCE [LARGE SCALE GENOMIC DNA]</scope>
    <source>
        <strain evidence="1 2">NRRL Y-17804</strain>
    </source>
</reference>
<sequence length="223" mass="24799">MGGTLECAAEFGNLITQQRDKEVNRDVRIDLLGWEICCGIDLARLGRVGVQPVVHINAFLRSHAHGRRGKTWVHVLQSQRNLEASDATCSILTAERPDNALWILLLLSGLAGFTIAIGEAYNYPWSWLGDYGTSSPVLLSRPSRRVMQRSYSHGQRNASGSTRRALASLKEVCRIATRYRGRSTGDVTILPFTHNLKEQLPRLLTSAIGLARSMNIYVRTAEI</sequence>
<dbReference type="EMBL" id="BACD03000006">
    <property type="protein sequence ID" value="GAO46838.1"/>
    <property type="molecule type" value="Genomic_DNA"/>
</dbReference>
<gene>
    <name evidence="1" type="ORF">G7K_1056-t1</name>
</gene>
<keyword evidence="2" id="KW-1185">Reference proteome</keyword>
<evidence type="ECO:0000313" key="1">
    <source>
        <dbReference type="EMBL" id="GAO46838.1"/>
    </source>
</evidence>
<dbReference type="Proteomes" id="UP000033140">
    <property type="component" value="Unassembled WGS sequence"/>
</dbReference>
<reference evidence="1 2" key="1">
    <citation type="journal article" date="2011" name="J. Gen. Appl. Microbiol.">
        <title>Draft genome sequencing of the enigmatic yeast Saitoella complicata.</title>
        <authorList>
            <person name="Nishida H."/>
            <person name="Hamamoto M."/>
            <person name="Sugiyama J."/>
        </authorList>
    </citation>
    <scope>NUCLEOTIDE SEQUENCE [LARGE SCALE GENOMIC DNA]</scope>
    <source>
        <strain evidence="1 2">NRRL Y-17804</strain>
    </source>
</reference>